<proteinExistence type="predicted"/>
<dbReference type="HOGENOM" id="CLU_2989117_0_0_3"/>
<protein>
    <submittedName>
        <fullName evidence="1">Uncharacterized protein</fullName>
    </submittedName>
</protein>
<dbReference type="Proteomes" id="UP000010475">
    <property type="component" value="Chromosome"/>
</dbReference>
<dbReference type="AlphaFoldDB" id="K9X5J6"/>
<name>K9X5J6_9NOST</name>
<dbReference type="STRING" id="56107.Cylst_5955"/>
<keyword evidence="2" id="KW-1185">Reference proteome</keyword>
<dbReference type="KEGG" id="csg:Cylst_5955"/>
<evidence type="ECO:0000313" key="1">
    <source>
        <dbReference type="EMBL" id="AFZ27930.1"/>
    </source>
</evidence>
<evidence type="ECO:0000313" key="2">
    <source>
        <dbReference type="Proteomes" id="UP000010475"/>
    </source>
</evidence>
<accession>K9X5J6</accession>
<gene>
    <name evidence="1" type="ORF">Cylst_5955</name>
</gene>
<sequence length="57" mass="6782">MYLHLAYVKNISSSILWQDNYLSNIKEYHLLICNKLIYIKYLSTPSIYVISSIRLNN</sequence>
<reference evidence="1 2" key="1">
    <citation type="submission" date="2012-06" db="EMBL/GenBank/DDBJ databases">
        <title>Finished chromosome of genome of Cylindrospermum stagnale PCC 7417.</title>
        <authorList>
            <consortium name="US DOE Joint Genome Institute"/>
            <person name="Gugger M."/>
            <person name="Coursin T."/>
            <person name="Rippka R."/>
            <person name="Tandeau De Marsac N."/>
            <person name="Huntemann M."/>
            <person name="Wei C.-L."/>
            <person name="Han J."/>
            <person name="Detter J.C."/>
            <person name="Han C."/>
            <person name="Tapia R."/>
            <person name="Chen A."/>
            <person name="Kyrpides N."/>
            <person name="Mavromatis K."/>
            <person name="Markowitz V."/>
            <person name="Szeto E."/>
            <person name="Ivanova N."/>
            <person name="Pagani I."/>
            <person name="Pati A."/>
            <person name="Goodwin L."/>
            <person name="Nordberg H.P."/>
            <person name="Cantor M.N."/>
            <person name="Hua S.X."/>
            <person name="Woyke T."/>
            <person name="Kerfeld C.A."/>
        </authorList>
    </citation>
    <scope>NUCLEOTIDE SEQUENCE [LARGE SCALE GENOMIC DNA]</scope>
    <source>
        <strain evidence="1 2">PCC 7417</strain>
    </source>
</reference>
<organism evidence="1 2">
    <name type="scientific">Cylindrospermum stagnale PCC 7417</name>
    <dbReference type="NCBI Taxonomy" id="56107"/>
    <lineage>
        <taxon>Bacteria</taxon>
        <taxon>Bacillati</taxon>
        <taxon>Cyanobacteriota</taxon>
        <taxon>Cyanophyceae</taxon>
        <taxon>Nostocales</taxon>
        <taxon>Nostocaceae</taxon>
        <taxon>Cylindrospermum</taxon>
    </lineage>
</organism>
<dbReference type="EMBL" id="CP003642">
    <property type="protein sequence ID" value="AFZ27930.1"/>
    <property type="molecule type" value="Genomic_DNA"/>
</dbReference>